<proteinExistence type="predicted"/>
<accession>A0A8S4G057</accession>
<feature type="region of interest" description="Disordered" evidence="1">
    <location>
        <begin position="225"/>
        <end position="440"/>
    </location>
</feature>
<dbReference type="AlphaFoldDB" id="A0A8S4G057"/>
<feature type="region of interest" description="Disordered" evidence="1">
    <location>
        <begin position="1"/>
        <end position="74"/>
    </location>
</feature>
<dbReference type="EMBL" id="CAJHNJ030000078">
    <property type="protein sequence ID" value="CAG9134413.1"/>
    <property type="molecule type" value="Genomic_DNA"/>
</dbReference>
<sequence>MAADAPAPSAPPSLQAINQEMDKLMQKYNVVRFTEPPASPSPPAAPAPPQQGDVNNNQPGAVKGEPEEAREGDHEMGIASLSVAGLYCHVCRLAVPRALLAQHRAGAAHVALLRLALAGARRVHDHAQQQLHQLTQLIQTEPESPPAGVHYCEACNLALWGNLRRAHDASPAHRVARARLRLLARLLELYEEEPAAAAAAAEPPPVKHEPVATDEEMNTYSPIREHAEDASNKNTAQDACLNKTFREPREGIENDTTRELEEPAAKRAKPTSPEPAPTEPAAGVTPPVTTHQSVTSAAAAPAPSEQKEASVSYTPDYPPPRLDTPKLARRPTPKIIKLRSPKHNKMSSEVHKAPVQAATTQAQQASSTRRVLLGAGPQSEAAARRVQPAEAAAARRVSSQVHRVAPQQPQPIPTARQQPRRSATPKGNQSVHRGGRVGKRQRAPRGACCCRVCGEWLPRRRDALWAHVRAAPHARRVHALNQHAAYGLPEPFCSEFESWSSDEEEKSSKIQRMTVPSPPSGKTFRDAVVASPPPPLLTWDNFTPSCTNCRDTEEVTPSERSLKVAIRGLPADTAPTAVEGDLRTLGYEPEFVRPIHARKGRPGCIMFAKLRRTPNLTPAIYAVTELLNMPGIKIENCSPHLWAEL</sequence>
<feature type="compositionally biased region" description="Low complexity" evidence="1">
    <location>
        <begin position="279"/>
        <end position="304"/>
    </location>
</feature>
<name>A0A8S4G057_PLUXY</name>
<evidence type="ECO:0000313" key="3">
    <source>
        <dbReference type="Proteomes" id="UP000653454"/>
    </source>
</evidence>
<organism evidence="2 3">
    <name type="scientific">Plutella xylostella</name>
    <name type="common">Diamondback moth</name>
    <name type="synonym">Plutella maculipennis</name>
    <dbReference type="NCBI Taxonomy" id="51655"/>
    <lineage>
        <taxon>Eukaryota</taxon>
        <taxon>Metazoa</taxon>
        <taxon>Ecdysozoa</taxon>
        <taxon>Arthropoda</taxon>
        <taxon>Hexapoda</taxon>
        <taxon>Insecta</taxon>
        <taxon>Pterygota</taxon>
        <taxon>Neoptera</taxon>
        <taxon>Endopterygota</taxon>
        <taxon>Lepidoptera</taxon>
        <taxon>Glossata</taxon>
        <taxon>Ditrysia</taxon>
        <taxon>Yponomeutoidea</taxon>
        <taxon>Plutellidae</taxon>
        <taxon>Plutella</taxon>
    </lineage>
</organism>
<keyword evidence="3" id="KW-1185">Reference proteome</keyword>
<feature type="compositionally biased region" description="Basic residues" evidence="1">
    <location>
        <begin position="327"/>
        <end position="345"/>
    </location>
</feature>
<protein>
    <submittedName>
        <fullName evidence="2">(diamondback moth) hypothetical protein</fullName>
    </submittedName>
</protein>
<feature type="compositionally biased region" description="Low complexity" evidence="1">
    <location>
        <begin position="380"/>
        <end position="405"/>
    </location>
</feature>
<dbReference type="PANTHER" id="PTHR48125">
    <property type="entry name" value="LP07818P1"/>
    <property type="match status" value="1"/>
</dbReference>
<feature type="compositionally biased region" description="Polar residues" evidence="1">
    <location>
        <begin position="415"/>
        <end position="431"/>
    </location>
</feature>
<gene>
    <name evidence="2" type="ORF">PLXY2_LOCUS12728</name>
</gene>
<feature type="compositionally biased region" description="Low complexity" evidence="1">
    <location>
        <begin position="356"/>
        <end position="368"/>
    </location>
</feature>
<feature type="compositionally biased region" description="Basic and acidic residues" evidence="1">
    <location>
        <begin position="64"/>
        <end position="74"/>
    </location>
</feature>
<feature type="compositionally biased region" description="Pro residues" evidence="1">
    <location>
        <begin position="37"/>
        <end position="49"/>
    </location>
</feature>
<dbReference type="Proteomes" id="UP000653454">
    <property type="component" value="Unassembled WGS sequence"/>
</dbReference>
<feature type="compositionally biased region" description="Basic and acidic residues" evidence="1">
    <location>
        <begin position="244"/>
        <end position="265"/>
    </location>
</feature>
<evidence type="ECO:0000313" key="2">
    <source>
        <dbReference type="EMBL" id="CAG9134413.1"/>
    </source>
</evidence>
<evidence type="ECO:0000256" key="1">
    <source>
        <dbReference type="SAM" id="MobiDB-lite"/>
    </source>
</evidence>
<comment type="caution">
    <text evidence="2">The sequence shown here is derived from an EMBL/GenBank/DDBJ whole genome shotgun (WGS) entry which is preliminary data.</text>
</comment>
<reference evidence="2" key="1">
    <citation type="submission" date="2020-11" db="EMBL/GenBank/DDBJ databases">
        <authorList>
            <person name="Whiteford S."/>
        </authorList>
    </citation>
    <scope>NUCLEOTIDE SEQUENCE</scope>
</reference>
<dbReference type="PANTHER" id="PTHR48125:SF10">
    <property type="entry name" value="OS12G0136300 PROTEIN"/>
    <property type="match status" value="1"/>
</dbReference>